<dbReference type="PANTHER" id="PTHR34136">
    <property type="match status" value="1"/>
</dbReference>
<evidence type="ECO:0000256" key="1">
    <source>
        <dbReference type="ARBA" id="ARBA00022676"/>
    </source>
</evidence>
<dbReference type="NCBIfam" id="TIGR00696">
    <property type="entry name" value="wecG_tagA_cpsF"/>
    <property type="match status" value="1"/>
</dbReference>
<name>A0A175RDW0_9HYPH</name>
<dbReference type="PATRIC" id="fig|401562.3.peg.4090"/>
<feature type="compositionally biased region" description="Basic and acidic residues" evidence="3">
    <location>
        <begin position="657"/>
        <end position="666"/>
    </location>
</feature>
<sequence length="681" mass="74680">MISTIDYLGMRFLDANLTGVRSAFREALRGRFGYVVTPNVDHVVSYHRGDAALREVYDGALFQICDSRVLSRLAGLSGLHLTPCPGSDLTRDLLERPLFPAMRIAVIGPDMDAFRDLQQRFPSVSLTLIPSAQRLSIGSPEWKETVARTAGTRWDLLLVCLSFPKQEFFAHDLGRAGRVHGLALCVGASIDFLTGRQKRAPEFFRKAGLEWLHRLAQDPRRMASRYLQRGPAVFALAGREWARLRQEGPMVADRPGSPKRVLFLTTVMPHERMTGGEIASMNFIDGLKASGCEVEVIAYRREGQADDLPVGFLSPVDWPIESAGRPVRSGAWMASAFLARRPYSVQKYVSRAMRRFVRLRLRSVPADLAVIDHAQASWLLPLLPADLPTVLIAHNVEHQLYEGHGNALSDVAKPRLRERLKGRIYRREGERLLAVERQAMAGVREVWTLAEDDATALSRLSPQTPVRSFGLPGQPFLSAAETLPEPTIDVGLLGSWVWDVNRAGLDWFLTAVAPRLPGHVKVVVGGKSLHPPGTVIGSVRFAGFVPDAGAFLRSCSVVVIPSTTGSGVQIKTIETLGVGVPTVATTVALRGINDPPLDLRLANSATDMVNAILETLQAPRPDGRDGAAWRLARERAFETDIRNALSGLLSPQTSDTTSKDVADRIRSTRQAPPARITEDAA</sequence>
<dbReference type="CDD" id="cd06533">
    <property type="entry name" value="Glyco_transf_WecG_TagA"/>
    <property type="match status" value="1"/>
</dbReference>
<dbReference type="GO" id="GO:0016758">
    <property type="term" value="F:hexosyltransferase activity"/>
    <property type="evidence" value="ECO:0007669"/>
    <property type="project" value="TreeGrafter"/>
</dbReference>
<feature type="region of interest" description="Disordered" evidence="3">
    <location>
        <begin position="648"/>
        <end position="681"/>
    </location>
</feature>
<keyword evidence="1" id="KW-0328">Glycosyltransferase</keyword>
<comment type="caution">
    <text evidence="4">The sequence shown here is derived from an EMBL/GenBank/DDBJ whole genome shotgun (WGS) entry which is preliminary data.</text>
</comment>
<dbReference type="InterPro" id="IPR004629">
    <property type="entry name" value="WecG_TagA_CpsF"/>
</dbReference>
<dbReference type="Gene3D" id="3.40.50.2000">
    <property type="entry name" value="Glycogen Phosphorylase B"/>
    <property type="match status" value="2"/>
</dbReference>
<evidence type="ECO:0000313" key="4">
    <source>
        <dbReference type="EMBL" id="KTQ97626.1"/>
    </source>
</evidence>
<evidence type="ECO:0000256" key="2">
    <source>
        <dbReference type="ARBA" id="ARBA00022679"/>
    </source>
</evidence>
<protein>
    <recommendedName>
        <fullName evidence="6">Glycosyltransferase subfamily 4-like N-terminal domain-containing protein</fullName>
    </recommendedName>
</protein>
<dbReference type="Pfam" id="PF13692">
    <property type="entry name" value="Glyco_trans_1_4"/>
    <property type="match status" value="1"/>
</dbReference>
<dbReference type="PANTHER" id="PTHR34136:SF1">
    <property type="entry name" value="UDP-N-ACETYL-D-MANNOSAMINURONIC ACID TRANSFERASE"/>
    <property type="match status" value="1"/>
</dbReference>
<gene>
    <name evidence="4" type="ORF">NS226_02875</name>
</gene>
<organism evidence="4 5">
    <name type="scientific">Aureimonas ureilytica</name>
    <dbReference type="NCBI Taxonomy" id="401562"/>
    <lineage>
        <taxon>Bacteria</taxon>
        <taxon>Pseudomonadati</taxon>
        <taxon>Pseudomonadota</taxon>
        <taxon>Alphaproteobacteria</taxon>
        <taxon>Hyphomicrobiales</taxon>
        <taxon>Aurantimonadaceae</taxon>
        <taxon>Aureimonas</taxon>
    </lineage>
</organism>
<evidence type="ECO:0008006" key="6">
    <source>
        <dbReference type="Google" id="ProtNLM"/>
    </source>
</evidence>
<reference evidence="4 5" key="1">
    <citation type="journal article" date="2016" name="Front. Microbiol.">
        <title>Genomic Resource of Rice Seed Associated Bacteria.</title>
        <authorList>
            <person name="Midha S."/>
            <person name="Bansal K."/>
            <person name="Sharma S."/>
            <person name="Kumar N."/>
            <person name="Patil P.P."/>
            <person name="Chaudhry V."/>
            <person name="Patil P.B."/>
        </authorList>
    </citation>
    <scope>NUCLEOTIDE SEQUENCE [LARGE SCALE GENOMIC DNA]</scope>
    <source>
        <strain evidence="4 5">NS226</strain>
    </source>
</reference>
<dbReference type="EMBL" id="LDPZ01000006">
    <property type="protein sequence ID" value="KTQ97626.1"/>
    <property type="molecule type" value="Genomic_DNA"/>
</dbReference>
<dbReference type="Proteomes" id="UP000078272">
    <property type="component" value="Unassembled WGS sequence"/>
</dbReference>
<dbReference type="RefSeq" id="WP_058633696.1">
    <property type="nucleotide sequence ID" value="NZ_LDPZ01000006.1"/>
</dbReference>
<keyword evidence="2" id="KW-0808">Transferase</keyword>
<evidence type="ECO:0000256" key="3">
    <source>
        <dbReference type="SAM" id="MobiDB-lite"/>
    </source>
</evidence>
<dbReference type="STRING" id="401562.NS365_06985"/>
<proteinExistence type="predicted"/>
<dbReference type="AlphaFoldDB" id="A0A175RDW0"/>
<evidence type="ECO:0000313" key="5">
    <source>
        <dbReference type="Proteomes" id="UP000078272"/>
    </source>
</evidence>
<accession>A0A175RDW0</accession>
<dbReference type="Pfam" id="PF03808">
    <property type="entry name" value="Glyco_tran_WecG"/>
    <property type="match status" value="1"/>
</dbReference>
<dbReference type="SUPFAM" id="SSF53756">
    <property type="entry name" value="UDP-Glycosyltransferase/glycogen phosphorylase"/>
    <property type="match status" value="1"/>
</dbReference>